<dbReference type="InterPro" id="IPR046342">
    <property type="entry name" value="CBS_dom_sf"/>
</dbReference>
<dbReference type="InterPro" id="IPR000644">
    <property type="entry name" value="CBS_dom"/>
</dbReference>
<evidence type="ECO:0000256" key="10">
    <source>
        <dbReference type="SAM" id="MobiDB-lite"/>
    </source>
</evidence>
<keyword evidence="5" id="KW-0677">Repeat</keyword>
<dbReference type="SMART" id="SM01091">
    <property type="entry name" value="CorC_HlyC"/>
    <property type="match status" value="1"/>
</dbReference>
<evidence type="ECO:0000256" key="3">
    <source>
        <dbReference type="ARBA" id="ARBA00022475"/>
    </source>
</evidence>
<proteinExistence type="inferred from homology"/>
<organism evidence="13 14">
    <name type="scientific">Krasilnikoviella flava</name>
    <dbReference type="NCBI Taxonomy" id="526729"/>
    <lineage>
        <taxon>Bacteria</taxon>
        <taxon>Bacillati</taxon>
        <taxon>Actinomycetota</taxon>
        <taxon>Actinomycetes</taxon>
        <taxon>Micrococcales</taxon>
        <taxon>Promicromonosporaceae</taxon>
        <taxon>Krasilnikoviella</taxon>
    </lineage>
</organism>
<evidence type="ECO:0000256" key="11">
    <source>
        <dbReference type="SAM" id="Phobius"/>
    </source>
</evidence>
<dbReference type="SMART" id="SM00116">
    <property type="entry name" value="CBS"/>
    <property type="match status" value="2"/>
</dbReference>
<dbReference type="Proteomes" id="UP000189777">
    <property type="component" value="Unassembled WGS sequence"/>
</dbReference>
<dbReference type="STRING" id="526729.SAMN04324258_2553"/>
<evidence type="ECO:0000256" key="5">
    <source>
        <dbReference type="ARBA" id="ARBA00022737"/>
    </source>
</evidence>
<keyword evidence="3" id="KW-1003">Cell membrane</keyword>
<dbReference type="GO" id="GO:0005886">
    <property type="term" value="C:plasma membrane"/>
    <property type="evidence" value="ECO:0007669"/>
    <property type="project" value="UniProtKB-SubCell"/>
</dbReference>
<keyword evidence="6 11" id="KW-1133">Transmembrane helix</keyword>
<protein>
    <submittedName>
        <fullName evidence="13">Hemolysin, contains CBS domains</fullName>
    </submittedName>
</protein>
<dbReference type="CDD" id="cd04590">
    <property type="entry name" value="CBS_pair_CorC_HlyC_assoc"/>
    <property type="match status" value="1"/>
</dbReference>
<dbReference type="Gene3D" id="3.10.580.10">
    <property type="entry name" value="CBS-domain"/>
    <property type="match status" value="1"/>
</dbReference>
<reference evidence="13 14" key="1">
    <citation type="submission" date="2017-02" db="EMBL/GenBank/DDBJ databases">
        <authorList>
            <person name="Peterson S.W."/>
        </authorList>
    </citation>
    <scope>NUCLEOTIDE SEQUENCE [LARGE SCALE GENOMIC DNA]</scope>
    <source>
        <strain evidence="13 14">DSM 21481</strain>
    </source>
</reference>
<dbReference type="SUPFAM" id="SSF54631">
    <property type="entry name" value="CBS-domain pair"/>
    <property type="match status" value="1"/>
</dbReference>
<dbReference type="RefSeq" id="WP_079574841.1">
    <property type="nucleotide sequence ID" value="NZ_FUZQ01000004.1"/>
</dbReference>
<evidence type="ECO:0000256" key="8">
    <source>
        <dbReference type="ARBA" id="ARBA00023136"/>
    </source>
</evidence>
<keyword evidence="7 9" id="KW-0129">CBS domain</keyword>
<feature type="region of interest" description="Disordered" evidence="10">
    <location>
        <begin position="426"/>
        <end position="459"/>
    </location>
</feature>
<evidence type="ECO:0000256" key="6">
    <source>
        <dbReference type="ARBA" id="ARBA00022989"/>
    </source>
</evidence>
<dbReference type="OrthoDB" id="110231at2"/>
<keyword evidence="14" id="KW-1185">Reference proteome</keyword>
<evidence type="ECO:0000256" key="2">
    <source>
        <dbReference type="ARBA" id="ARBA00006337"/>
    </source>
</evidence>
<accession>A0A1T5KYU4</accession>
<dbReference type="PANTHER" id="PTHR22777:SF32">
    <property type="entry name" value="UPF0053 INNER MEMBRANE PROTEIN YFJD"/>
    <property type="match status" value="1"/>
</dbReference>
<evidence type="ECO:0000256" key="4">
    <source>
        <dbReference type="ARBA" id="ARBA00022692"/>
    </source>
</evidence>
<dbReference type="InterPro" id="IPR002550">
    <property type="entry name" value="CNNM"/>
</dbReference>
<dbReference type="PANTHER" id="PTHR22777">
    <property type="entry name" value="HEMOLYSIN-RELATED"/>
    <property type="match status" value="1"/>
</dbReference>
<dbReference type="InterPro" id="IPR016169">
    <property type="entry name" value="FAD-bd_PCMH_sub2"/>
</dbReference>
<evidence type="ECO:0000256" key="1">
    <source>
        <dbReference type="ARBA" id="ARBA00004651"/>
    </source>
</evidence>
<evidence type="ECO:0000256" key="7">
    <source>
        <dbReference type="ARBA" id="ARBA00023122"/>
    </source>
</evidence>
<feature type="domain" description="CBS" evidence="12">
    <location>
        <begin position="219"/>
        <end position="281"/>
    </location>
</feature>
<evidence type="ECO:0000259" key="12">
    <source>
        <dbReference type="PROSITE" id="PS51371"/>
    </source>
</evidence>
<dbReference type="Pfam" id="PF00571">
    <property type="entry name" value="CBS"/>
    <property type="match status" value="2"/>
</dbReference>
<keyword evidence="8 11" id="KW-0472">Membrane</keyword>
<dbReference type="AlphaFoldDB" id="A0A1T5KYU4"/>
<evidence type="ECO:0000313" key="13">
    <source>
        <dbReference type="EMBL" id="SKC68358.1"/>
    </source>
</evidence>
<dbReference type="PROSITE" id="PS51371">
    <property type="entry name" value="CBS"/>
    <property type="match status" value="2"/>
</dbReference>
<name>A0A1T5KYU4_9MICO</name>
<comment type="subcellular location">
    <subcellularLocation>
        <location evidence="1">Cell membrane</location>
        <topology evidence="1">Multi-pass membrane protein</topology>
    </subcellularLocation>
</comment>
<dbReference type="FunFam" id="3.10.580.10:FF:000002">
    <property type="entry name" value="Magnesium/cobalt efflux protein CorC"/>
    <property type="match status" value="1"/>
</dbReference>
<dbReference type="InterPro" id="IPR005170">
    <property type="entry name" value="Transptr-assoc_dom"/>
</dbReference>
<dbReference type="InterPro" id="IPR036318">
    <property type="entry name" value="FAD-bd_PCMH-like_sf"/>
</dbReference>
<dbReference type="GO" id="GO:0050660">
    <property type="term" value="F:flavin adenine dinucleotide binding"/>
    <property type="evidence" value="ECO:0007669"/>
    <property type="project" value="InterPro"/>
</dbReference>
<dbReference type="Gene3D" id="3.30.465.10">
    <property type="match status" value="1"/>
</dbReference>
<dbReference type="SUPFAM" id="SSF56176">
    <property type="entry name" value="FAD-binding/transporter-associated domain-like"/>
    <property type="match status" value="1"/>
</dbReference>
<dbReference type="InterPro" id="IPR044751">
    <property type="entry name" value="Ion_transp-like_CBS"/>
</dbReference>
<dbReference type="EMBL" id="FUZQ01000004">
    <property type="protein sequence ID" value="SKC68358.1"/>
    <property type="molecule type" value="Genomic_DNA"/>
</dbReference>
<evidence type="ECO:0000256" key="9">
    <source>
        <dbReference type="PROSITE-ProRule" id="PRU00703"/>
    </source>
</evidence>
<evidence type="ECO:0000313" key="14">
    <source>
        <dbReference type="Proteomes" id="UP000189777"/>
    </source>
</evidence>
<dbReference type="Pfam" id="PF03471">
    <property type="entry name" value="CorC_HlyC"/>
    <property type="match status" value="1"/>
</dbReference>
<gene>
    <name evidence="13" type="ORF">SAMN04324258_2553</name>
</gene>
<feature type="domain" description="CBS" evidence="12">
    <location>
        <begin position="286"/>
        <end position="343"/>
    </location>
</feature>
<comment type="similarity">
    <text evidence="2">Belongs to the UPF0053 family.</text>
</comment>
<feature type="transmembrane region" description="Helical" evidence="11">
    <location>
        <begin position="105"/>
        <end position="126"/>
    </location>
</feature>
<dbReference type="Pfam" id="PF01595">
    <property type="entry name" value="CNNM"/>
    <property type="match status" value="1"/>
</dbReference>
<sequence length="459" mass="48831">MDGPELLLALVAVVALALAGMLSAGEAAVLRITRTSVADAVIEAETSEDLTSAARRTRLARLRAAQGLVVDPPAAVAAFALVRVFAETVALAAATLMIADWFDSWWQVMLAAAVVGLVAGVVFVRLSPRALGLRRPLPVLVALAGPLSAVHRGAAWLTVRTSDRNGGRAPERDGEHDPGEDALREVAERVRDNEAIEDAERELIRSVVELGGTLTREVMVPRTDMVTVVATTPLRKAMRLFLRSGYSRVPVVGDEVDDLVGVAYLKDVARVLENEPGAADRPVVDVARDAVFVPESKPADELLREMQASRSHIAVVVDEYGGIAGLVTVEDVIEELVGELTDEHDTAPVLEPEDLGDGTFLVSARMPVDELGELFDLRLDDDDVDTAGGLLAKALGKVPLTGATADVGGLHLVADHVEGRRKQLATLRVRRTTSTSRHDDDPAAGGEHATPPDQKEAHA</sequence>
<keyword evidence="4 11" id="KW-0812">Transmembrane</keyword>